<dbReference type="Ensembl" id="ENSOSIT00000020670.1">
    <property type="protein sequence ID" value="ENSOSIP00000019565.1"/>
    <property type="gene ID" value="ENSOSIG00000010515.1"/>
</dbReference>
<dbReference type="InterPro" id="IPR039680">
    <property type="entry name" value="PLEKHB1/2"/>
</dbReference>
<dbReference type="GO" id="GO:0045595">
    <property type="term" value="P:regulation of cell differentiation"/>
    <property type="evidence" value="ECO:0007669"/>
    <property type="project" value="TreeGrafter"/>
</dbReference>
<dbReference type="FunFam" id="2.30.29.30:FF:000073">
    <property type="entry name" value="Pleckstrin homology domain-containing family B member 2"/>
    <property type="match status" value="1"/>
</dbReference>
<dbReference type="PANTHER" id="PTHR14309">
    <property type="entry name" value="EXPRESSED PROTEIN"/>
    <property type="match status" value="1"/>
</dbReference>
<evidence type="ECO:0000259" key="3">
    <source>
        <dbReference type="PROSITE" id="PS50003"/>
    </source>
</evidence>
<evidence type="ECO:0000313" key="5">
    <source>
        <dbReference type="Proteomes" id="UP000694383"/>
    </source>
</evidence>
<organism evidence="4 5">
    <name type="scientific">Oryzias sinensis</name>
    <name type="common">Chinese medaka</name>
    <dbReference type="NCBI Taxonomy" id="183150"/>
    <lineage>
        <taxon>Eukaryota</taxon>
        <taxon>Metazoa</taxon>
        <taxon>Chordata</taxon>
        <taxon>Craniata</taxon>
        <taxon>Vertebrata</taxon>
        <taxon>Euteleostomi</taxon>
        <taxon>Actinopterygii</taxon>
        <taxon>Neopterygii</taxon>
        <taxon>Teleostei</taxon>
        <taxon>Neoteleostei</taxon>
        <taxon>Acanthomorphata</taxon>
        <taxon>Ovalentaria</taxon>
        <taxon>Atherinomorphae</taxon>
        <taxon>Beloniformes</taxon>
        <taxon>Adrianichthyidae</taxon>
        <taxon>Oryziinae</taxon>
        <taxon>Oryzias</taxon>
    </lineage>
</organism>
<dbReference type="Gene3D" id="2.30.29.30">
    <property type="entry name" value="Pleckstrin-homology domain (PH domain)/Phosphotyrosine-binding domain (PTB)"/>
    <property type="match status" value="1"/>
</dbReference>
<protein>
    <submittedName>
        <fullName evidence="4">Pleckstrin homology domain containing, family B (evectins) member 2</fullName>
    </submittedName>
</protein>
<reference evidence="4" key="2">
    <citation type="submission" date="2025-09" db="UniProtKB">
        <authorList>
            <consortium name="Ensembl"/>
        </authorList>
    </citation>
    <scope>IDENTIFICATION</scope>
</reference>
<dbReference type="SUPFAM" id="SSF50729">
    <property type="entry name" value="PH domain-like"/>
    <property type="match status" value="1"/>
</dbReference>
<comment type="subcellular location">
    <subcellularLocation>
        <location evidence="1">Membrane</location>
    </subcellularLocation>
</comment>
<dbReference type="PANTHER" id="PTHR14309:SF8">
    <property type="entry name" value="PLECKSTRIN HOMOLOGY DOMAIN-CONTAINING FAMILY B MEMBER 2"/>
    <property type="match status" value="1"/>
</dbReference>
<keyword evidence="5" id="KW-1185">Reference proteome</keyword>
<dbReference type="CDD" id="cd13265">
    <property type="entry name" value="PH_evt"/>
    <property type="match status" value="1"/>
</dbReference>
<reference evidence="4" key="1">
    <citation type="submission" date="2025-08" db="UniProtKB">
        <authorList>
            <consortium name="Ensembl"/>
        </authorList>
    </citation>
    <scope>IDENTIFICATION</scope>
</reference>
<accession>A0A8C7XXW6</accession>
<dbReference type="PROSITE" id="PS50003">
    <property type="entry name" value="PH_DOMAIN"/>
    <property type="match status" value="1"/>
</dbReference>
<dbReference type="GeneTree" id="ENSGT00390000013989"/>
<evidence type="ECO:0000256" key="2">
    <source>
        <dbReference type="ARBA" id="ARBA00023136"/>
    </source>
</evidence>
<keyword evidence="2" id="KW-0472">Membrane</keyword>
<dbReference type="GO" id="GO:0016020">
    <property type="term" value="C:membrane"/>
    <property type="evidence" value="ECO:0007669"/>
    <property type="project" value="UniProtKB-SubCell"/>
</dbReference>
<evidence type="ECO:0000256" key="1">
    <source>
        <dbReference type="ARBA" id="ARBA00004370"/>
    </source>
</evidence>
<dbReference type="InterPro" id="IPR011993">
    <property type="entry name" value="PH-like_dom_sf"/>
</dbReference>
<evidence type="ECO:0000313" key="4">
    <source>
        <dbReference type="Ensembl" id="ENSOSIP00000019565.1"/>
    </source>
</evidence>
<dbReference type="Proteomes" id="UP000694383">
    <property type="component" value="Unplaced"/>
</dbReference>
<feature type="domain" description="PH" evidence="3">
    <location>
        <begin position="48"/>
        <end position="156"/>
    </location>
</feature>
<proteinExistence type="predicted"/>
<sequence>MYVYSFWEDFFFWCSSKFPFPISIHLQKHIILFGVVSGDNIFDLTFNTLLISGKFFIHKCTILRRWKRNWFDLWADGRLVFYNDQQRRDMEDDIHMRVSCINIRNSAACQDLTPPEGKSPDALLQIVCRDGRVISLCADRADDALAWTMALQDARINMVVAAPQVGFTQEVMESAPHPYSEYAHPQVYAPGPYGDYTALPLNATQVGYSAEGAPNTVAYPHQYQGAAVNHVVIQERQREDGGDVALGMLAGAATGLALSLFSVF</sequence>
<dbReference type="InterPro" id="IPR001849">
    <property type="entry name" value="PH_domain"/>
</dbReference>
<dbReference type="AlphaFoldDB" id="A0A8C7XXW6"/>
<name>A0A8C7XXW6_9TELE</name>